<dbReference type="Pfam" id="PF03358">
    <property type="entry name" value="FMN_red"/>
    <property type="match status" value="1"/>
</dbReference>
<evidence type="ECO:0000313" key="2">
    <source>
        <dbReference type="EMBL" id="TPW26507.1"/>
    </source>
</evidence>
<dbReference type="OrthoDB" id="9812295at2"/>
<feature type="domain" description="NADPH-dependent FMN reductase-like" evidence="1">
    <location>
        <begin position="7"/>
        <end position="142"/>
    </location>
</feature>
<protein>
    <submittedName>
        <fullName evidence="2">NAD(P)H-dependent oxidoreductase</fullName>
    </submittedName>
</protein>
<gene>
    <name evidence="2" type="ORF">FJU11_14340</name>
</gene>
<dbReference type="GO" id="GO:0010181">
    <property type="term" value="F:FMN binding"/>
    <property type="evidence" value="ECO:0007669"/>
    <property type="project" value="TreeGrafter"/>
</dbReference>
<organism evidence="2 3">
    <name type="scientific">Pararhizobium mangrovi</name>
    <dbReference type="NCBI Taxonomy" id="2590452"/>
    <lineage>
        <taxon>Bacteria</taxon>
        <taxon>Pseudomonadati</taxon>
        <taxon>Pseudomonadota</taxon>
        <taxon>Alphaproteobacteria</taxon>
        <taxon>Hyphomicrobiales</taxon>
        <taxon>Rhizobiaceae</taxon>
        <taxon>Rhizobium/Agrobacterium group</taxon>
        <taxon>Pararhizobium</taxon>
    </lineage>
</organism>
<evidence type="ECO:0000259" key="1">
    <source>
        <dbReference type="Pfam" id="PF03358"/>
    </source>
</evidence>
<dbReference type="EMBL" id="VHLH01000029">
    <property type="protein sequence ID" value="TPW26507.1"/>
    <property type="molecule type" value="Genomic_DNA"/>
</dbReference>
<keyword evidence="3" id="KW-1185">Reference proteome</keyword>
<dbReference type="GO" id="GO:0016491">
    <property type="term" value="F:oxidoreductase activity"/>
    <property type="evidence" value="ECO:0007669"/>
    <property type="project" value="InterPro"/>
</dbReference>
<evidence type="ECO:0000313" key="3">
    <source>
        <dbReference type="Proteomes" id="UP000320314"/>
    </source>
</evidence>
<dbReference type="RefSeq" id="WP_141167764.1">
    <property type="nucleotide sequence ID" value="NZ_VHLH01000029.1"/>
</dbReference>
<dbReference type="InterPro" id="IPR029039">
    <property type="entry name" value="Flavoprotein-like_sf"/>
</dbReference>
<dbReference type="AlphaFoldDB" id="A0A506U3P1"/>
<dbReference type="Gene3D" id="3.40.50.360">
    <property type="match status" value="1"/>
</dbReference>
<dbReference type="GO" id="GO:0005829">
    <property type="term" value="C:cytosol"/>
    <property type="evidence" value="ECO:0007669"/>
    <property type="project" value="TreeGrafter"/>
</dbReference>
<comment type="caution">
    <text evidence="2">The sequence shown here is derived from an EMBL/GenBank/DDBJ whole genome shotgun (WGS) entry which is preliminary data.</text>
</comment>
<dbReference type="SUPFAM" id="SSF52218">
    <property type="entry name" value="Flavoproteins"/>
    <property type="match status" value="1"/>
</dbReference>
<reference evidence="2 3" key="1">
    <citation type="submission" date="2019-06" db="EMBL/GenBank/DDBJ databases">
        <authorList>
            <person name="Li M."/>
        </authorList>
    </citation>
    <scope>NUCLEOTIDE SEQUENCE [LARGE SCALE GENOMIC DNA]</scope>
    <source>
        <strain evidence="2 3">BGMRC6574</strain>
    </source>
</reference>
<name>A0A506U3P1_9HYPH</name>
<accession>A0A506U3P1</accession>
<dbReference type="InterPro" id="IPR050712">
    <property type="entry name" value="NAD(P)H-dep_reductase"/>
</dbReference>
<dbReference type="InterPro" id="IPR005025">
    <property type="entry name" value="FMN_Rdtase-like_dom"/>
</dbReference>
<sequence>MALRLQTVICSTRPGRIGPSMAQWFDRFAEQEGSFETEIVDLAEFSFPVFDEPNHPRLGQYENDHTKRWSQTVDRADAFVFVTPEYNHGPSPSLLNALTYLSREWNYKPAGFVSYGGIAGGVRAVQETKSTLVTLKMFPLVVEGVIVPMVQTMLDDDKVFHPNEMMEKGADAMLKELHRVSEALKGLRT</sequence>
<dbReference type="Proteomes" id="UP000320314">
    <property type="component" value="Unassembled WGS sequence"/>
</dbReference>
<proteinExistence type="predicted"/>
<dbReference type="PANTHER" id="PTHR30543">
    <property type="entry name" value="CHROMATE REDUCTASE"/>
    <property type="match status" value="1"/>
</dbReference>
<dbReference type="PANTHER" id="PTHR30543:SF21">
    <property type="entry name" value="NAD(P)H-DEPENDENT FMN REDUCTASE LOT6"/>
    <property type="match status" value="1"/>
</dbReference>